<feature type="compositionally biased region" description="Basic residues" evidence="2">
    <location>
        <begin position="74"/>
        <end position="85"/>
    </location>
</feature>
<dbReference type="GO" id="GO:0005634">
    <property type="term" value="C:nucleus"/>
    <property type="evidence" value="ECO:0007669"/>
    <property type="project" value="UniProtKB-SubCell"/>
</dbReference>
<gene>
    <name evidence="3" type="ORF">V5799_019765</name>
</gene>
<feature type="region of interest" description="Disordered" evidence="2">
    <location>
        <begin position="1"/>
        <end position="85"/>
    </location>
</feature>
<accession>A0AAQ4EWC8</accession>
<sequence length="139" mass="15441">MNGPDQARTAIKLEDSDSDLVQGSNPENKRRKSSKKARLTLDVKQKIIDMHKEGQSNALGDKEDSDLGQGSDPKKKRRKSSKKARLTLDVKQEIVNLHKEGQSNSLIAEYIGCSRPTVVRIIREYAAKEQISTASSPPK</sequence>
<evidence type="ECO:0000313" key="3">
    <source>
        <dbReference type="EMBL" id="KAK8778895.1"/>
    </source>
</evidence>
<reference evidence="3 4" key="1">
    <citation type="journal article" date="2023" name="Arcadia Sci">
        <title>De novo assembly of a long-read Amblyomma americanum tick genome.</title>
        <authorList>
            <person name="Chou S."/>
            <person name="Poskanzer K.E."/>
            <person name="Rollins M."/>
            <person name="Thuy-Boun P.S."/>
        </authorList>
    </citation>
    <scope>NUCLEOTIDE SEQUENCE [LARGE SCALE GENOMIC DNA]</scope>
    <source>
        <strain evidence="3">F_SG_1</strain>
        <tissue evidence="3">Salivary glands</tissue>
    </source>
</reference>
<proteinExistence type="predicted"/>
<comment type="subcellular location">
    <subcellularLocation>
        <location evidence="1">Nucleus</location>
    </subcellularLocation>
</comment>
<dbReference type="InterPro" id="IPR009057">
    <property type="entry name" value="Homeodomain-like_sf"/>
</dbReference>
<dbReference type="Pfam" id="PF13384">
    <property type="entry name" value="HTH_23"/>
    <property type="match status" value="1"/>
</dbReference>
<dbReference type="Gene3D" id="1.10.10.10">
    <property type="entry name" value="Winged helix-like DNA-binding domain superfamily/Winged helix DNA-binding domain"/>
    <property type="match status" value="1"/>
</dbReference>
<evidence type="ECO:0000256" key="1">
    <source>
        <dbReference type="ARBA" id="ARBA00004123"/>
    </source>
</evidence>
<name>A0AAQ4EWC8_AMBAM</name>
<protein>
    <submittedName>
        <fullName evidence="3">Uncharacterized protein</fullName>
    </submittedName>
</protein>
<feature type="compositionally biased region" description="Basic and acidic residues" evidence="2">
    <location>
        <begin position="39"/>
        <end position="54"/>
    </location>
</feature>
<comment type="caution">
    <text evidence="3">The sequence shown here is derived from an EMBL/GenBank/DDBJ whole genome shotgun (WGS) entry which is preliminary data.</text>
</comment>
<feature type="compositionally biased region" description="Basic residues" evidence="2">
    <location>
        <begin position="29"/>
        <end position="38"/>
    </location>
</feature>
<dbReference type="SUPFAM" id="SSF46689">
    <property type="entry name" value="Homeodomain-like"/>
    <property type="match status" value="1"/>
</dbReference>
<dbReference type="AlphaFoldDB" id="A0AAQ4EWC8"/>
<dbReference type="EMBL" id="JARKHS020010321">
    <property type="protein sequence ID" value="KAK8778895.1"/>
    <property type="molecule type" value="Genomic_DNA"/>
</dbReference>
<evidence type="ECO:0000313" key="4">
    <source>
        <dbReference type="Proteomes" id="UP001321473"/>
    </source>
</evidence>
<dbReference type="InterPro" id="IPR036388">
    <property type="entry name" value="WH-like_DNA-bd_sf"/>
</dbReference>
<keyword evidence="4" id="KW-1185">Reference proteome</keyword>
<dbReference type="Proteomes" id="UP001321473">
    <property type="component" value="Unassembled WGS sequence"/>
</dbReference>
<evidence type="ECO:0000256" key="2">
    <source>
        <dbReference type="SAM" id="MobiDB-lite"/>
    </source>
</evidence>
<organism evidence="3 4">
    <name type="scientific">Amblyomma americanum</name>
    <name type="common">Lone star tick</name>
    <dbReference type="NCBI Taxonomy" id="6943"/>
    <lineage>
        <taxon>Eukaryota</taxon>
        <taxon>Metazoa</taxon>
        <taxon>Ecdysozoa</taxon>
        <taxon>Arthropoda</taxon>
        <taxon>Chelicerata</taxon>
        <taxon>Arachnida</taxon>
        <taxon>Acari</taxon>
        <taxon>Parasitiformes</taxon>
        <taxon>Ixodida</taxon>
        <taxon>Ixodoidea</taxon>
        <taxon>Ixodidae</taxon>
        <taxon>Amblyomminae</taxon>
        <taxon>Amblyomma</taxon>
    </lineage>
</organism>